<accession>A0AAE3FTA3</accession>
<protein>
    <submittedName>
        <fullName evidence="1">Uncharacterized protein</fullName>
    </submittedName>
</protein>
<dbReference type="Proteomes" id="UP001202674">
    <property type="component" value="Unassembled WGS sequence"/>
</dbReference>
<reference evidence="1 2" key="1">
    <citation type="journal article" date="2022" name="Syst. Appl. Microbiol.">
        <title>Natronocalculus amylovorans gen. nov., sp. nov., and Natranaeroarchaeum aerophilus sp. nov., dominant culturable amylolytic natronoarchaea from hypersaline soda lakes in southwestern Siberia.</title>
        <authorList>
            <person name="Sorokin D.Y."/>
            <person name="Elcheninov A.G."/>
            <person name="Khizhniak T.V."/>
            <person name="Koenen M."/>
            <person name="Bale N.J."/>
            <person name="Damste J.S.S."/>
            <person name="Kublanov I.V."/>
        </authorList>
    </citation>
    <scope>NUCLEOTIDE SEQUENCE [LARGE SCALE GENOMIC DNA]</scope>
    <source>
        <strain evidence="1 2">AArc-St1-1</strain>
    </source>
</reference>
<gene>
    <name evidence="1" type="ORF">AArcSt11_16120</name>
</gene>
<dbReference type="EMBL" id="JAKRVY010000015">
    <property type="protein sequence ID" value="MCL9815182.1"/>
    <property type="molecule type" value="Genomic_DNA"/>
</dbReference>
<dbReference type="AlphaFoldDB" id="A0AAE3FTA3"/>
<evidence type="ECO:0000313" key="1">
    <source>
        <dbReference type="EMBL" id="MCL9815182.1"/>
    </source>
</evidence>
<comment type="caution">
    <text evidence="1">The sequence shown here is derived from an EMBL/GenBank/DDBJ whole genome shotgun (WGS) entry which is preliminary data.</text>
</comment>
<sequence>MQLSPGNLNPVYYDEDEVNYNFFQIDSNSDGEIVVIDKYPGGTLPDGMLLERLESAESVDTIPYEEIVPDGQSLDEFEYEDST</sequence>
<organism evidence="1 2">
    <name type="scientific">Natranaeroarchaeum aerophilus</name>
    <dbReference type="NCBI Taxonomy" id="2917711"/>
    <lineage>
        <taxon>Archaea</taxon>
        <taxon>Methanobacteriati</taxon>
        <taxon>Methanobacteriota</taxon>
        <taxon>Stenosarchaea group</taxon>
        <taxon>Halobacteria</taxon>
        <taxon>Halobacteriales</taxon>
        <taxon>Natronoarchaeaceae</taxon>
        <taxon>Natranaeroarchaeum</taxon>
    </lineage>
</organism>
<keyword evidence="2" id="KW-1185">Reference proteome</keyword>
<name>A0AAE3FTA3_9EURY</name>
<evidence type="ECO:0000313" key="2">
    <source>
        <dbReference type="Proteomes" id="UP001202674"/>
    </source>
</evidence>
<dbReference type="RefSeq" id="WP_250598624.1">
    <property type="nucleotide sequence ID" value="NZ_JAKRVY010000015.1"/>
</dbReference>
<proteinExistence type="predicted"/>